<feature type="compositionally biased region" description="Low complexity" evidence="1">
    <location>
        <begin position="163"/>
        <end position="173"/>
    </location>
</feature>
<dbReference type="EMBL" id="CP012333">
    <property type="protein sequence ID" value="AKV01247.1"/>
    <property type="molecule type" value="Genomic_DNA"/>
</dbReference>
<feature type="compositionally biased region" description="Polar residues" evidence="1">
    <location>
        <begin position="118"/>
        <end position="135"/>
    </location>
</feature>
<dbReference type="InterPro" id="IPR013036">
    <property type="entry name" value="DUF1587"/>
</dbReference>
<feature type="region of interest" description="Disordered" evidence="1">
    <location>
        <begin position="29"/>
        <end position="63"/>
    </location>
</feature>
<feature type="signal peptide" evidence="2">
    <location>
        <begin position="1"/>
        <end position="23"/>
    </location>
</feature>
<organism evidence="4 5">
    <name type="scientific">Labilithrix luteola</name>
    <dbReference type="NCBI Taxonomy" id="1391654"/>
    <lineage>
        <taxon>Bacteria</taxon>
        <taxon>Pseudomonadati</taxon>
        <taxon>Myxococcota</taxon>
        <taxon>Polyangia</taxon>
        <taxon>Polyangiales</taxon>
        <taxon>Labilitrichaceae</taxon>
        <taxon>Labilithrix</taxon>
    </lineage>
</organism>
<sequence>MRYELPSLLSFAVLLVTSAVVVAGCGNDLSTEDRRGRSGDGTDGNGASGGDGPNCSTTYAGRSSSRRLTRFEYENTVLDLLGDASSPASSFPAEEVFYGFDNNATERGVSLSSLRLSTWTRPNSSPPRRTSQSSFPAIRASPMLRNAQDSSFRRSGNAPIADRSTPPKSIRSSPRSKRDRRHSEVEN</sequence>
<keyword evidence="2" id="KW-0732">Signal</keyword>
<evidence type="ECO:0000313" key="5">
    <source>
        <dbReference type="Proteomes" id="UP000064967"/>
    </source>
</evidence>
<evidence type="ECO:0000313" key="4">
    <source>
        <dbReference type="EMBL" id="AKV01247.1"/>
    </source>
</evidence>
<keyword evidence="5" id="KW-1185">Reference proteome</keyword>
<reference evidence="4 5" key="1">
    <citation type="submission" date="2015-08" db="EMBL/GenBank/DDBJ databases">
        <authorList>
            <person name="Babu N.S."/>
            <person name="Beckwith C.J."/>
            <person name="Beseler K.G."/>
            <person name="Brison A."/>
            <person name="Carone J.V."/>
            <person name="Caskin T.P."/>
            <person name="Diamond M."/>
            <person name="Durham M.E."/>
            <person name="Foxe J.M."/>
            <person name="Go M."/>
            <person name="Henderson B.A."/>
            <person name="Jones I.B."/>
            <person name="McGettigan J.A."/>
            <person name="Micheletti S.J."/>
            <person name="Nasrallah M.E."/>
            <person name="Ortiz D."/>
            <person name="Piller C.R."/>
            <person name="Privatt S.R."/>
            <person name="Schneider S.L."/>
            <person name="Sharp S."/>
            <person name="Smith T.C."/>
            <person name="Stanton J.D."/>
            <person name="Ullery H.E."/>
            <person name="Wilson R.J."/>
            <person name="Serrano M.G."/>
            <person name="Buck G."/>
            <person name="Lee V."/>
            <person name="Wang Y."/>
            <person name="Carvalho R."/>
            <person name="Voegtly L."/>
            <person name="Shi R."/>
            <person name="Duckworth R."/>
            <person name="Johnson A."/>
            <person name="Loviza R."/>
            <person name="Walstead R."/>
            <person name="Shah Z."/>
            <person name="Kiflezghi M."/>
            <person name="Wade K."/>
            <person name="Ball S.L."/>
            <person name="Bradley K.W."/>
            <person name="Asai D.J."/>
            <person name="Bowman C.A."/>
            <person name="Russell D.A."/>
            <person name="Pope W.H."/>
            <person name="Jacobs-Sera D."/>
            <person name="Hendrix R.W."/>
            <person name="Hatfull G.F."/>
        </authorList>
    </citation>
    <scope>NUCLEOTIDE SEQUENCE [LARGE SCALE GENOMIC DNA]</scope>
    <source>
        <strain evidence="4 5">DSM 27648</strain>
    </source>
</reference>
<evidence type="ECO:0000259" key="3">
    <source>
        <dbReference type="Pfam" id="PF07626"/>
    </source>
</evidence>
<dbReference type="KEGG" id="llu:AKJ09_07910"/>
<protein>
    <recommendedName>
        <fullName evidence="3">DUF1587 domain-containing protein</fullName>
    </recommendedName>
</protein>
<feature type="compositionally biased region" description="Basic and acidic residues" evidence="1">
    <location>
        <begin position="31"/>
        <end position="40"/>
    </location>
</feature>
<feature type="domain" description="DUF1587" evidence="3">
    <location>
        <begin position="66"/>
        <end position="110"/>
    </location>
</feature>
<dbReference type="AlphaFoldDB" id="A0A0K1Q6H9"/>
<proteinExistence type="predicted"/>
<evidence type="ECO:0000256" key="2">
    <source>
        <dbReference type="SAM" id="SignalP"/>
    </source>
</evidence>
<feature type="compositionally biased region" description="Polar residues" evidence="1">
    <location>
        <begin position="54"/>
        <end position="63"/>
    </location>
</feature>
<dbReference type="Proteomes" id="UP000064967">
    <property type="component" value="Chromosome"/>
</dbReference>
<feature type="region of interest" description="Disordered" evidence="1">
    <location>
        <begin position="117"/>
        <end position="187"/>
    </location>
</feature>
<accession>A0A0K1Q6H9</accession>
<dbReference type="PROSITE" id="PS51257">
    <property type="entry name" value="PROKAR_LIPOPROTEIN"/>
    <property type="match status" value="1"/>
</dbReference>
<gene>
    <name evidence="4" type="ORF">AKJ09_07910</name>
</gene>
<evidence type="ECO:0000256" key="1">
    <source>
        <dbReference type="SAM" id="MobiDB-lite"/>
    </source>
</evidence>
<feature type="chain" id="PRO_5005466677" description="DUF1587 domain-containing protein" evidence="2">
    <location>
        <begin position="24"/>
        <end position="187"/>
    </location>
</feature>
<feature type="compositionally biased region" description="Gly residues" evidence="1">
    <location>
        <begin position="41"/>
        <end position="52"/>
    </location>
</feature>
<dbReference type="Pfam" id="PF07626">
    <property type="entry name" value="PSD3"/>
    <property type="match status" value="1"/>
</dbReference>
<name>A0A0K1Q6H9_9BACT</name>